<comment type="caution">
    <text evidence="1">The sequence shown here is derived from an EMBL/GenBank/DDBJ whole genome shotgun (WGS) entry which is preliminary data.</text>
</comment>
<protein>
    <submittedName>
        <fullName evidence="1">Uncharacterized protein</fullName>
    </submittedName>
</protein>
<organism evidence="1 2">
    <name type="scientific">Chryseobacterium pennae</name>
    <dbReference type="NCBI Taxonomy" id="2258962"/>
    <lineage>
        <taxon>Bacteria</taxon>
        <taxon>Pseudomonadati</taxon>
        <taxon>Bacteroidota</taxon>
        <taxon>Flavobacteriia</taxon>
        <taxon>Flavobacteriales</taxon>
        <taxon>Weeksellaceae</taxon>
        <taxon>Chryseobacterium group</taxon>
        <taxon>Chryseobacterium</taxon>
    </lineage>
</organism>
<sequence>MAALNELIKKESFKLDIQNNERTYERGHLFVDILGYPSVVLWREIGFHEVEISVWWKYNHSLHPQANLKGNAKENFRTSEPLADKKHYKKFVGAVIVGWLERREGIFLQGKGNEGILKKYVRRGEKTELEDAPVVDAIGFEPTGLFYV</sequence>
<accession>A0A3D9C127</accession>
<gene>
    <name evidence="1" type="ORF">DRF65_25775</name>
</gene>
<dbReference type="AlphaFoldDB" id="A0A3D9C127"/>
<dbReference type="EMBL" id="QNVT01000037">
    <property type="protein sequence ID" value="REC59494.1"/>
    <property type="molecule type" value="Genomic_DNA"/>
</dbReference>
<evidence type="ECO:0000313" key="2">
    <source>
        <dbReference type="Proteomes" id="UP000256686"/>
    </source>
</evidence>
<name>A0A3D9C127_9FLAO</name>
<reference evidence="2" key="1">
    <citation type="submission" date="2018-06" db="EMBL/GenBank/DDBJ databases">
        <authorList>
            <person name="Lum Nde A."/>
            <person name="Hugo C."/>
        </authorList>
    </citation>
    <scope>NUCLEOTIDE SEQUENCE [LARGE SCALE GENOMIC DNA]</scope>
    <source>
        <strain evidence="2">1_F178</strain>
    </source>
</reference>
<proteinExistence type="predicted"/>
<dbReference type="Proteomes" id="UP000256686">
    <property type="component" value="Unassembled WGS sequence"/>
</dbReference>
<keyword evidence="2" id="KW-1185">Reference proteome</keyword>
<evidence type="ECO:0000313" key="1">
    <source>
        <dbReference type="EMBL" id="REC59494.1"/>
    </source>
</evidence>
<dbReference type="RefSeq" id="WP_115973577.1">
    <property type="nucleotide sequence ID" value="NZ_QNVT01000037.1"/>
</dbReference>